<gene>
    <name evidence="4" type="ORF">J437_LFUL004308</name>
</gene>
<dbReference type="AlphaFoldDB" id="A0A8K0JYM3"/>
<dbReference type="InterPro" id="IPR059001">
    <property type="entry name" value="STX17_N"/>
</dbReference>
<keyword evidence="1" id="KW-0175">Coiled coil</keyword>
<feature type="coiled-coil region" evidence="1">
    <location>
        <begin position="65"/>
        <end position="92"/>
    </location>
</feature>
<dbReference type="OrthoDB" id="10035606at2759"/>
<dbReference type="Pfam" id="PF26585">
    <property type="entry name" value="STX17_N"/>
    <property type="match status" value="1"/>
</dbReference>
<dbReference type="EMBL" id="KZ308192">
    <property type="protein sequence ID" value="KAG8224352.1"/>
    <property type="molecule type" value="Genomic_DNA"/>
</dbReference>
<feature type="domain" description="T-SNARE coiled-coil homology" evidence="3">
    <location>
        <begin position="181"/>
        <end position="224"/>
    </location>
</feature>
<keyword evidence="2" id="KW-1133">Transmembrane helix</keyword>
<feature type="transmembrane region" description="Helical" evidence="2">
    <location>
        <begin position="255"/>
        <end position="274"/>
    </location>
</feature>
<name>A0A8K0JYM3_LADFU</name>
<reference evidence="4" key="1">
    <citation type="submission" date="2013-04" db="EMBL/GenBank/DDBJ databases">
        <authorList>
            <person name="Qu J."/>
            <person name="Murali S.C."/>
            <person name="Bandaranaike D."/>
            <person name="Bellair M."/>
            <person name="Blankenburg K."/>
            <person name="Chao H."/>
            <person name="Dinh H."/>
            <person name="Doddapaneni H."/>
            <person name="Downs B."/>
            <person name="Dugan-Rocha S."/>
            <person name="Elkadiri S."/>
            <person name="Gnanaolivu R.D."/>
            <person name="Hernandez B."/>
            <person name="Javaid M."/>
            <person name="Jayaseelan J.C."/>
            <person name="Lee S."/>
            <person name="Li M."/>
            <person name="Ming W."/>
            <person name="Munidasa M."/>
            <person name="Muniz J."/>
            <person name="Nguyen L."/>
            <person name="Ongeri F."/>
            <person name="Osuji N."/>
            <person name="Pu L.-L."/>
            <person name="Puazo M."/>
            <person name="Qu C."/>
            <person name="Quiroz J."/>
            <person name="Raj R."/>
            <person name="Weissenberger G."/>
            <person name="Xin Y."/>
            <person name="Zou X."/>
            <person name="Han Y."/>
            <person name="Richards S."/>
            <person name="Worley K."/>
            <person name="Muzny D."/>
            <person name="Gibbs R."/>
        </authorList>
    </citation>
    <scope>NUCLEOTIDE SEQUENCE</scope>
    <source>
        <strain evidence="4">Sampled in the wild</strain>
    </source>
</reference>
<protein>
    <recommendedName>
        <fullName evidence="3">t-SNARE coiled-coil homology domain-containing protein</fullName>
    </recommendedName>
</protein>
<evidence type="ECO:0000259" key="3">
    <source>
        <dbReference type="PROSITE" id="PS50192"/>
    </source>
</evidence>
<keyword evidence="2" id="KW-0472">Membrane</keyword>
<dbReference type="PROSITE" id="PS50192">
    <property type="entry name" value="T_SNARE"/>
    <property type="match status" value="1"/>
</dbReference>
<evidence type="ECO:0000313" key="5">
    <source>
        <dbReference type="Proteomes" id="UP000792457"/>
    </source>
</evidence>
<proteinExistence type="predicted"/>
<evidence type="ECO:0000313" key="4">
    <source>
        <dbReference type="EMBL" id="KAG8224352.1"/>
    </source>
</evidence>
<organism evidence="4 5">
    <name type="scientific">Ladona fulva</name>
    <name type="common">Scarce chaser dragonfly</name>
    <name type="synonym">Libellula fulva</name>
    <dbReference type="NCBI Taxonomy" id="123851"/>
    <lineage>
        <taxon>Eukaryota</taxon>
        <taxon>Metazoa</taxon>
        <taxon>Ecdysozoa</taxon>
        <taxon>Arthropoda</taxon>
        <taxon>Hexapoda</taxon>
        <taxon>Insecta</taxon>
        <taxon>Pterygota</taxon>
        <taxon>Palaeoptera</taxon>
        <taxon>Odonata</taxon>
        <taxon>Epiprocta</taxon>
        <taxon>Anisoptera</taxon>
        <taxon>Libelluloidea</taxon>
        <taxon>Libellulidae</taxon>
        <taxon>Ladona</taxon>
    </lineage>
</organism>
<reference evidence="4" key="2">
    <citation type="submission" date="2017-10" db="EMBL/GenBank/DDBJ databases">
        <title>Ladona fulva Genome sequencing and assembly.</title>
        <authorList>
            <person name="Murali S."/>
            <person name="Richards S."/>
            <person name="Bandaranaike D."/>
            <person name="Bellair M."/>
            <person name="Blankenburg K."/>
            <person name="Chao H."/>
            <person name="Dinh H."/>
            <person name="Doddapaneni H."/>
            <person name="Dugan-Rocha S."/>
            <person name="Elkadiri S."/>
            <person name="Gnanaolivu R."/>
            <person name="Hernandez B."/>
            <person name="Skinner E."/>
            <person name="Javaid M."/>
            <person name="Lee S."/>
            <person name="Li M."/>
            <person name="Ming W."/>
            <person name="Munidasa M."/>
            <person name="Muniz J."/>
            <person name="Nguyen L."/>
            <person name="Hughes D."/>
            <person name="Osuji N."/>
            <person name="Pu L.-L."/>
            <person name="Puazo M."/>
            <person name="Qu C."/>
            <person name="Quiroz J."/>
            <person name="Raj R."/>
            <person name="Weissenberger G."/>
            <person name="Xin Y."/>
            <person name="Zou X."/>
            <person name="Han Y."/>
            <person name="Worley K."/>
            <person name="Muzny D."/>
            <person name="Gibbs R."/>
        </authorList>
    </citation>
    <scope>NUCLEOTIDE SEQUENCE</scope>
    <source>
        <strain evidence="4">Sampled in the wild</strain>
    </source>
</reference>
<dbReference type="InterPro" id="IPR000727">
    <property type="entry name" value="T_SNARE_dom"/>
</dbReference>
<dbReference type="GO" id="GO:0016020">
    <property type="term" value="C:membrane"/>
    <property type="evidence" value="ECO:0007669"/>
    <property type="project" value="InterPro"/>
</dbReference>
<dbReference type="Proteomes" id="UP000792457">
    <property type="component" value="Unassembled WGS sequence"/>
</dbReference>
<evidence type="ECO:0000256" key="2">
    <source>
        <dbReference type="SAM" id="Phobius"/>
    </source>
</evidence>
<dbReference type="Gene3D" id="1.20.5.110">
    <property type="match status" value="1"/>
</dbReference>
<keyword evidence="2" id="KW-0812">Transmembrane</keyword>
<accession>A0A8K0JYM3</accession>
<keyword evidence="5" id="KW-1185">Reference proteome</keyword>
<sequence>MAKSSMEGLSSGSKKPLKWVEMPLYKFNEVAVPHHVDLLNRHRENIEKFQISGEWEKAHREQINASRVVKQLKDLLMEVDTLRAQVQEQDLDHFDQLTERSRLMSLNAIRTYLVITPGQASAWMQANFIDGDDSSSTDELKTEELQLTDLKLEVQRNEEEELAKKEACLNSWNQLCSDADELHQLFLEFSHIVKEQQDSVSKLEVHVETATENVTMGGADVANAAKMKSAVYPLVGAVLGGCIGGPIGLLAGVKIGGLAAVGCALVGFTGGTILKKKEENSLHLAKLESLYSPARHRTVSIRRSVDTEPRKNV</sequence>
<dbReference type="GO" id="GO:0016192">
    <property type="term" value="P:vesicle-mediated transport"/>
    <property type="evidence" value="ECO:0007669"/>
    <property type="project" value="InterPro"/>
</dbReference>
<dbReference type="InterPro" id="IPR010989">
    <property type="entry name" value="SNARE"/>
</dbReference>
<evidence type="ECO:0000256" key="1">
    <source>
        <dbReference type="SAM" id="Coils"/>
    </source>
</evidence>
<dbReference type="SUPFAM" id="SSF47661">
    <property type="entry name" value="t-snare proteins"/>
    <property type="match status" value="1"/>
</dbReference>
<comment type="caution">
    <text evidence="4">The sequence shown here is derived from an EMBL/GenBank/DDBJ whole genome shotgun (WGS) entry which is preliminary data.</text>
</comment>
<feature type="transmembrane region" description="Helical" evidence="2">
    <location>
        <begin position="230"/>
        <end position="249"/>
    </location>
</feature>